<sequence length="374" mass="43645">MKNSALPEGFDLCGLYRKGNPTYKSIGLVSGSSAYLLYFYYLYEITNDHKYKEQLFQLIEEQLEGVNSNFSLSSGLSALCLVLYWIKHDHLLSEQMEEIDWLIEKEYNLSLSKNDMDYFQGASGYLFYFMMTKRSKRIDRLIAQYIQQVNENFEKNDWYTPFYLKDANPVMVVNMGTPHGMTGILLLLLIVFENGYRVVAPTIVKVCEFLLENRFTKRETSFFPSVMKRDGEKIDSGIAWCYGDLMASYAILKAGILLKHSYYKEVGYQILLQLNERTDYVKNDLCLCHGHSSLILIYKSIYELTCDKSFRRRHLFWREKTKMLLEAKIAEYRQGINSDLFLENLSLFTGLPGSFLSLFASDIENDRWSKILLL</sequence>
<feature type="binding site" evidence="1">
    <location>
        <position position="288"/>
    </location>
    <ligand>
        <name>Zn(2+)</name>
        <dbReference type="ChEBI" id="CHEBI:29105"/>
    </ligand>
</feature>
<dbReference type="InterPro" id="IPR007822">
    <property type="entry name" value="LANC-like"/>
</dbReference>
<gene>
    <name evidence="3" type="primary">nisC</name>
    <name evidence="3" type="ORF">TFUB20_00083</name>
</gene>
<dbReference type="RefSeq" id="WP_074449246.1">
    <property type="nucleotide sequence ID" value="NZ_CALHNL010000062.1"/>
</dbReference>
<evidence type="ECO:0000313" key="4">
    <source>
        <dbReference type="Proteomes" id="UP000182057"/>
    </source>
</evidence>
<dbReference type="GO" id="GO:0031179">
    <property type="term" value="P:peptide modification"/>
    <property type="evidence" value="ECO:0007669"/>
    <property type="project" value="InterPro"/>
</dbReference>
<accession>A0A1D3UC34</accession>
<keyword evidence="2" id="KW-1133">Transmembrane helix</keyword>
<dbReference type="Gene3D" id="1.50.10.20">
    <property type="match status" value="1"/>
</dbReference>
<dbReference type="EMBL" id="FMMM01000012">
    <property type="protein sequence ID" value="SCQ17686.1"/>
    <property type="molecule type" value="Genomic_DNA"/>
</dbReference>
<dbReference type="InterPro" id="IPR033889">
    <property type="entry name" value="LanC"/>
</dbReference>
<dbReference type="CDD" id="cd04793">
    <property type="entry name" value="LanC"/>
    <property type="match status" value="1"/>
</dbReference>
<reference evidence="3 4" key="1">
    <citation type="submission" date="2016-09" db="EMBL/GenBank/DDBJ databases">
        <authorList>
            <person name="Capua I."/>
            <person name="De Benedictis P."/>
            <person name="Joannis T."/>
            <person name="Lombin L.H."/>
            <person name="Cattoli G."/>
        </authorList>
    </citation>
    <scope>NUCLEOTIDE SEQUENCE [LARGE SCALE GENOMIC DNA]</scope>
    <source>
        <strain evidence="3 4">UB20</strain>
    </source>
</reference>
<dbReference type="Pfam" id="PF05147">
    <property type="entry name" value="LANC_like"/>
    <property type="match status" value="1"/>
</dbReference>
<organism evidence="3 4">
    <name type="scientific">Tannerella forsythia</name>
    <name type="common">Bacteroides forsythus</name>
    <dbReference type="NCBI Taxonomy" id="28112"/>
    <lineage>
        <taxon>Bacteria</taxon>
        <taxon>Pseudomonadati</taxon>
        <taxon>Bacteroidota</taxon>
        <taxon>Bacteroidia</taxon>
        <taxon>Bacteroidales</taxon>
        <taxon>Tannerellaceae</taxon>
        <taxon>Tannerella</taxon>
    </lineage>
</organism>
<keyword evidence="2" id="KW-0472">Membrane</keyword>
<feature type="transmembrane region" description="Helical" evidence="2">
    <location>
        <begin position="25"/>
        <end position="43"/>
    </location>
</feature>
<keyword evidence="1" id="KW-0479">Metal-binding</keyword>
<proteinExistence type="predicted"/>
<evidence type="ECO:0000313" key="3">
    <source>
        <dbReference type="EMBL" id="SCQ17686.1"/>
    </source>
</evidence>
<dbReference type="PRINTS" id="PR01950">
    <property type="entry name" value="LANCSUPER"/>
</dbReference>
<dbReference type="OrthoDB" id="6313827at2"/>
<feature type="binding site" evidence="1">
    <location>
        <position position="241"/>
    </location>
    <ligand>
        <name>Zn(2+)</name>
        <dbReference type="ChEBI" id="CHEBI:29105"/>
    </ligand>
</feature>
<dbReference type="GO" id="GO:0046872">
    <property type="term" value="F:metal ion binding"/>
    <property type="evidence" value="ECO:0007669"/>
    <property type="project" value="UniProtKB-KW"/>
</dbReference>
<name>A0A1D3UC34_TANFO</name>
<protein>
    <submittedName>
        <fullName evidence="3">Nisin biosynthesis protein NisC</fullName>
    </submittedName>
</protein>
<feature type="binding site" evidence="1">
    <location>
        <position position="289"/>
    </location>
    <ligand>
        <name>Zn(2+)</name>
        <dbReference type="ChEBI" id="CHEBI:29105"/>
    </ligand>
</feature>
<dbReference type="Proteomes" id="UP000182057">
    <property type="component" value="Unassembled WGS sequence"/>
</dbReference>
<dbReference type="SUPFAM" id="SSF158745">
    <property type="entry name" value="LanC-like"/>
    <property type="match status" value="1"/>
</dbReference>
<evidence type="ECO:0000256" key="2">
    <source>
        <dbReference type="SAM" id="Phobius"/>
    </source>
</evidence>
<keyword evidence="2" id="KW-0812">Transmembrane</keyword>
<evidence type="ECO:0000256" key="1">
    <source>
        <dbReference type="PIRSR" id="PIRSR607822-1"/>
    </source>
</evidence>
<dbReference type="SMART" id="SM01260">
    <property type="entry name" value="LANC_like"/>
    <property type="match status" value="1"/>
</dbReference>
<dbReference type="AlphaFoldDB" id="A0A1D3UC34"/>
<keyword evidence="1" id="KW-0862">Zinc</keyword>